<feature type="compositionally biased region" description="Basic and acidic residues" evidence="1">
    <location>
        <begin position="8"/>
        <end position="23"/>
    </location>
</feature>
<keyword evidence="2" id="KW-0812">Transmembrane</keyword>
<dbReference type="RefSeq" id="WP_189186573.1">
    <property type="nucleotide sequence ID" value="NZ_BMMM01000005.1"/>
</dbReference>
<evidence type="ECO:0000256" key="2">
    <source>
        <dbReference type="SAM" id="Phobius"/>
    </source>
</evidence>
<dbReference type="EMBL" id="BMMM01000005">
    <property type="protein sequence ID" value="GGN63051.1"/>
    <property type="molecule type" value="Genomic_DNA"/>
</dbReference>
<dbReference type="AlphaFoldDB" id="A0A917Y283"/>
<protein>
    <submittedName>
        <fullName evidence="3">Uncharacterized protein</fullName>
    </submittedName>
</protein>
<accession>A0A917Y283</accession>
<reference evidence="3 4" key="1">
    <citation type="journal article" date="2014" name="Int. J. Syst. Evol. Microbiol.">
        <title>Complete genome sequence of Corynebacterium casei LMG S-19264T (=DSM 44701T), isolated from a smear-ripened cheese.</title>
        <authorList>
            <consortium name="US DOE Joint Genome Institute (JGI-PGF)"/>
            <person name="Walter F."/>
            <person name="Albersmeier A."/>
            <person name="Kalinowski J."/>
            <person name="Ruckert C."/>
        </authorList>
    </citation>
    <scope>NUCLEOTIDE SEQUENCE [LARGE SCALE GENOMIC DNA]</scope>
    <source>
        <strain evidence="3 4">CGMCC 4.7111</strain>
    </source>
</reference>
<gene>
    <name evidence="3" type="ORF">GCM10011579_030900</name>
</gene>
<evidence type="ECO:0000313" key="4">
    <source>
        <dbReference type="Proteomes" id="UP000600365"/>
    </source>
</evidence>
<keyword evidence="2" id="KW-0472">Membrane</keyword>
<keyword evidence="4" id="KW-1185">Reference proteome</keyword>
<comment type="caution">
    <text evidence="3">The sequence shown here is derived from an EMBL/GenBank/DDBJ whole genome shotgun (WGS) entry which is preliminary data.</text>
</comment>
<feature type="transmembrane region" description="Helical" evidence="2">
    <location>
        <begin position="33"/>
        <end position="51"/>
    </location>
</feature>
<proteinExistence type="predicted"/>
<evidence type="ECO:0000313" key="3">
    <source>
        <dbReference type="EMBL" id="GGN63051.1"/>
    </source>
</evidence>
<dbReference type="Proteomes" id="UP000600365">
    <property type="component" value="Unassembled WGS sequence"/>
</dbReference>
<organism evidence="3 4">
    <name type="scientific">Streptomyces albiflavescens</name>
    <dbReference type="NCBI Taxonomy" id="1623582"/>
    <lineage>
        <taxon>Bacteria</taxon>
        <taxon>Bacillati</taxon>
        <taxon>Actinomycetota</taxon>
        <taxon>Actinomycetes</taxon>
        <taxon>Kitasatosporales</taxon>
        <taxon>Streptomycetaceae</taxon>
        <taxon>Streptomyces</taxon>
    </lineage>
</organism>
<name>A0A917Y283_9ACTN</name>
<evidence type="ECO:0000256" key="1">
    <source>
        <dbReference type="SAM" id="MobiDB-lite"/>
    </source>
</evidence>
<sequence>MVVADPKATARPDDAQHQAAKHSEFQGSRVGEFVVGMLLGVLFAALSVGLPREARRVQGIRLPGIRTAGLVVGIWETTDGDDDDDAQPYPQVRYTLPAVGKVVGESGSHAIRCPLCEGEGVELLNRPELLGLLYSRAVPHDARPN</sequence>
<keyword evidence="2" id="KW-1133">Transmembrane helix</keyword>
<feature type="region of interest" description="Disordered" evidence="1">
    <location>
        <begin position="1"/>
        <end position="23"/>
    </location>
</feature>